<dbReference type="InterPro" id="IPR050855">
    <property type="entry name" value="NDM-1-like"/>
</dbReference>
<dbReference type="CDD" id="cd07721">
    <property type="entry name" value="yflN-like_MBL-fold"/>
    <property type="match status" value="1"/>
</dbReference>
<sequence>MSEQIPLHDKDRATEDDRGDGTRQIASDLAYLRTIMVNVMFFGKPHAGDRRWVLIDAGVFGGKSSIKSAAESRFGAGARPAAIVLTHGHFDHVGALEDLADEWDVPVYAHSLEHPYLTGEAAYPDGDPSVGGGLMASLSGLLPTKPVNVSDRLDALPEDGSVPFMPGWVWIHTPGHSPGHISLWRTADRTLIAGDAFVTTKAESAYATALQTPELHGPPRYFTIDWPKSKTSVETLAALRPDLVVTGHGRAMQGPNVTEGLQTLAREFDHIAVPSDGEYVRRPATVEDGSAYVRS</sequence>
<dbReference type="Gene3D" id="3.60.15.10">
    <property type="entry name" value="Ribonuclease Z/Hydroxyacylglutathione hydrolase-like"/>
    <property type="match status" value="1"/>
</dbReference>
<organism evidence="3 4">
    <name type="scientific">Aliirhizobium smilacinae</name>
    <dbReference type="NCBI Taxonomy" id="1395944"/>
    <lineage>
        <taxon>Bacteria</taxon>
        <taxon>Pseudomonadati</taxon>
        <taxon>Pseudomonadota</taxon>
        <taxon>Alphaproteobacteria</taxon>
        <taxon>Hyphomicrobiales</taxon>
        <taxon>Rhizobiaceae</taxon>
        <taxon>Aliirhizobium</taxon>
    </lineage>
</organism>
<keyword evidence="4" id="KW-1185">Reference proteome</keyword>
<dbReference type="Pfam" id="PF00753">
    <property type="entry name" value="Lactamase_B"/>
    <property type="match status" value="1"/>
</dbReference>
<gene>
    <name evidence="3" type="ORF">FHP24_25955</name>
</gene>
<reference evidence="3 4" key="1">
    <citation type="submission" date="2019-06" db="EMBL/GenBank/DDBJ databases">
        <title>The draft genome of Rhizobium smilacinae PTYR-5.</title>
        <authorList>
            <person name="Liu L."/>
            <person name="Li L."/>
            <person name="Zhang X."/>
        </authorList>
    </citation>
    <scope>NUCLEOTIDE SEQUENCE [LARGE SCALE GENOMIC DNA]</scope>
    <source>
        <strain evidence="3 4">PTYR-5</strain>
    </source>
</reference>
<dbReference type="PANTHER" id="PTHR42951:SF17">
    <property type="entry name" value="METALLO-BETA-LACTAMASE DOMAIN-CONTAINING PROTEIN"/>
    <property type="match status" value="1"/>
</dbReference>
<feature type="domain" description="Metallo-beta-lactamase" evidence="2">
    <location>
        <begin position="36"/>
        <end position="248"/>
    </location>
</feature>
<dbReference type="InterPro" id="IPR001279">
    <property type="entry name" value="Metallo-B-lactamas"/>
</dbReference>
<proteinExistence type="predicted"/>
<evidence type="ECO:0000256" key="1">
    <source>
        <dbReference type="SAM" id="MobiDB-lite"/>
    </source>
</evidence>
<dbReference type="InterPro" id="IPR036866">
    <property type="entry name" value="RibonucZ/Hydroxyglut_hydro"/>
</dbReference>
<feature type="region of interest" description="Disordered" evidence="1">
    <location>
        <begin position="1"/>
        <end position="21"/>
    </location>
</feature>
<keyword evidence="3" id="KW-0378">Hydrolase</keyword>
<dbReference type="SUPFAM" id="SSF56281">
    <property type="entry name" value="Metallo-hydrolase/oxidoreductase"/>
    <property type="match status" value="1"/>
</dbReference>
<dbReference type="Proteomes" id="UP000311605">
    <property type="component" value="Unassembled WGS sequence"/>
</dbReference>
<accession>A0A5C4XAJ8</accession>
<dbReference type="OrthoDB" id="7253658at2"/>
<dbReference type="EMBL" id="VDMN01000009">
    <property type="protein sequence ID" value="TNM60362.1"/>
    <property type="molecule type" value="Genomic_DNA"/>
</dbReference>
<protein>
    <submittedName>
        <fullName evidence="3">MBL fold metallo-hydrolase</fullName>
    </submittedName>
</protein>
<evidence type="ECO:0000313" key="3">
    <source>
        <dbReference type="EMBL" id="TNM60362.1"/>
    </source>
</evidence>
<dbReference type="SMART" id="SM00849">
    <property type="entry name" value="Lactamase_B"/>
    <property type="match status" value="1"/>
</dbReference>
<dbReference type="AlphaFoldDB" id="A0A5C4XAJ8"/>
<evidence type="ECO:0000259" key="2">
    <source>
        <dbReference type="SMART" id="SM00849"/>
    </source>
</evidence>
<comment type="caution">
    <text evidence="3">The sequence shown here is derived from an EMBL/GenBank/DDBJ whole genome shotgun (WGS) entry which is preliminary data.</text>
</comment>
<dbReference type="RefSeq" id="WP_139679260.1">
    <property type="nucleotide sequence ID" value="NZ_VDMN01000009.1"/>
</dbReference>
<dbReference type="GO" id="GO:0016787">
    <property type="term" value="F:hydrolase activity"/>
    <property type="evidence" value="ECO:0007669"/>
    <property type="project" value="UniProtKB-KW"/>
</dbReference>
<name>A0A5C4XAJ8_9HYPH</name>
<dbReference type="PANTHER" id="PTHR42951">
    <property type="entry name" value="METALLO-BETA-LACTAMASE DOMAIN-CONTAINING"/>
    <property type="match status" value="1"/>
</dbReference>
<evidence type="ECO:0000313" key="4">
    <source>
        <dbReference type="Proteomes" id="UP000311605"/>
    </source>
</evidence>